<evidence type="ECO:0000256" key="1">
    <source>
        <dbReference type="SAM" id="MobiDB-lite"/>
    </source>
</evidence>
<keyword evidence="4" id="KW-1185">Reference proteome</keyword>
<proteinExistence type="predicted"/>
<name>A0A8H6WLS4_MYCCL</name>
<evidence type="ECO:0000313" key="4">
    <source>
        <dbReference type="Proteomes" id="UP000613580"/>
    </source>
</evidence>
<evidence type="ECO:0000259" key="2">
    <source>
        <dbReference type="Pfam" id="PF20209"/>
    </source>
</evidence>
<keyword evidence="3" id="KW-0347">Helicase</keyword>
<protein>
    <submittedName>
        <fullName evidence="3">ATP-dependent DNA helicase</fullName>
    </submittedName>
</protein>
<dbReference type="Pfam" id="PF20209">
    <property type="entry name" value="DUF6570"/>
    <property type="match status" value="1"/>
</dbReference>
<feature type="region of interest" description="Disordered" evidence="1">
    <location>
        <begin position="92"/>
        <end position="124"/>
    </location>
</feature>
<sequence>MIEGRLFPHPPTLLAATLGVTFVGAKNKPLSVFPDLVYVSRVRVHAALVWLQKNNPLYADIVISDERQREIFWTTPEPLFKSTRATSLGTTATTKMRTKKGSRARTNMDARGQPPAEGEGEEAEYEPDVFPIQASGVLDTVGDEVTDNDLLRHAAENVLPRNVAREYGIRKGNAFVNEYARKDERGQRNIGRCGRLQPPAGGVPISVPFRPDILRRGYVGSSTGVSEFGEHRIEAGVGQRSVENRLPGVAMENGRLVLKDQMKEYADRGVELASMNIYDYYTLTYHGEQLAGAPSAGDDGRGIQRRGPSQNHAGRRASKRVPYLPESNRKGCRIIRRETWRR</sequence>
<comment type="caution">
    <text evidence="3">The sequence shown here is derived from an EMBL/GenBank/DDBJ whole genome shotgun (WGS) entry which is preliminary data.</text>
</comment>
<dbReference type="GO" id="GO:0004386">
    <property type="term" value="F:helicase activity"/>
    <property type="evidence" value="ECO:0007669"/>
    <property type="project" value="UniProtKB-KW"/>
</dbReference>
<organism evidence="3 4">
    <name type="scientific">Mycena chlorophos</name>
    <name type="common">Agaric fungus</name>
    <name type="synonym">Agaricus chlorophos</name>
    <dbReference type="NCBI Taxonomy" id="658473"/>
    <lineage>
        <taxon>Eukaryota</taxon>
        <taxon>Fungi</taxon>
        <taxon>Dikarya</taxon>
        <taxon>Basidiomycota</taxon>
        <taxon>Agaricomycotina</taxon>
        <taxon>Agaricomycetes</taxon>
        <taxon>Agaricomycetidae</taxon>
        <taxon>Agaricales</taxon>
        <taxon>Marasmiineae</taxon>
        <taxon>Mycenaceae</taxon>
        <taxon>Mycena</taxon>
    </lineage>
</organism>
<dbReference type="AlphaFoldDB" id="A0A8H6WLS4"/>
<feature type="domain" description="DUF6570" evidence="2">
    <location>
        <begin position="6"/>
        <end position="67"/>
    </location>
</feature>
<dbReference type="EMBL" id="JACAZE010000003">
    <property type="protein sequence ID" value="KAF7319428.1"/>
    <property type="molecule type" value="Genomic_DNA"/>
</dbReference>
<reference evidence="3" key="1">
    <citation type="submission" date="2020-05" db="EMBL/GenBank/DDBJ databases">
        <title>Mycena genomes resolve the evolution of fungal bioluminescence.</title>
        <authorList>
            <person name="Tsai I.J."/>
        </authorList>
    </citation>
    <scope>NUCLEOTIDE SEQUENCE</scope>
    <source>
        <strain evidence="3">110903Hualien_Pintung</strain>
    </source>
</reference>
<keyword evidence="3" id="KW-0547">Nucleotide-binding</keyword>
<gene>
    <name evidence="3" type="ORF">HMN09_00281100</name>
</gene>
<dbReference type="OrthoDB" id="3257061at2759"/>
<accession>A0A8H6WLS4</accession>
<evidence type="ECO:0000313" key="3">
    <source>
        <dbReference type="EMBL" id="KAF7319428.1"/>
    </source>
</evidence>
<dbReference type="InterPro" id="IPR046700">
    <property type="entry name" value="DUF6570"/>
</dbReference>
<keyword evidence="3" id="KW-0378">Hydrolase</keyword>
<dbReference type="Proteomes" id="UP000613580">
    <property type="component" value="Unassembled WGS sequence"/>
</dbReference>
<keyword evidence="3" id="KW-0067">ATP-binding</keyword>
<feature type="region of interest" description="Disordered" evidence="1">
    <location>
        <begin position="292"/>
        <end position="328"/>
    </location>
</feature>